<dbReference type="InterPro" id="IPR006917">
    <property type="entry name" value="SOUL_heme-bd"/>
</dbReference>
<accession>A0A813K3A4</accession>
<dbReference type="Proteomes" id="UP000626109">
    <property type="component" value="Unassembled WGS sequence"/>
</dbReference>
<comment type="similarity">
    <text evidence="1">Belongs to the HEBP family.</text>
</comment>
<dbReference type="PANTHER" id="PTHR11220">
    <property type="entry name" value="HEME-BINDING PROTEIN-RELATED"/>
    <property type="match status" value="1"/>
</dbReference>
<dbReference type="InterPro" id="IPR011256">
    <property type="entry name" value="Reg_factor_effector_dom_sf"/>
</dbReference>
<feature type="region of interest" description="Disordered" evidence="2">
    <location>
        <begin position="415"/>
        <end position="445"/>
    </location>
</feature>
<dbReference type="AlphaFoldDB" id="A0A813K3A4"/>
<comment type="caution">
    <text evidence="3">The sequence shown here is derived from an EMBL/GenBank/DDBJ whole genome shotgun (WGS) entry which is preliminary data.</text>
</comment>
<evidence type="ECO:0000313" key="3">
    <source>
        <dbReference type="EMBL" id="CAE8695787.1"/>
    </source>
</evidence>
<dbReference type="SUPFAM" id="SSF55136">
    <property type="entry name" value="Probable bacterial effector-binding domain"/>
    <property type="match status" value="1"/>
</dbReference>
<name>A0A813K3A4_POLGL</name>
<dbReference type="PANTHER" id="PTHR11220:SF58">
    <property type="entry name" value="SOUL HEME-BINDING FAMILY PROTEIN"/>
    <property type="match status" value="1"/>
</dbReference>
<reference evidence="3" key="1">
    <citation type="submission" date="2021-02" db="EMBL/GenBank/DDBJ databases">
        <authorList>
            <person name="Dougan E. K."/>
            <person name="Rhodes N."/>
            <person name="Thang M."/>
            <person name="Chan C."/>
        </authorList>
    </citation>
    <scope>NUCLEOTIDE SEQUENCE</scope>
</reference>
<protein>
    <recommendedName>
        <fullName evidence="5">SOUL heme-binding protein</fullName>
    </recommendedName>
</protein>
<feature type="region of interest" description="Disordered" evidence="2">
    <location>
        <begin position="151"/>
        <end position="177"/>
    </location>
</feature>
<dbReference type="EMBL" id="CAJNNW010028371">
    <property type="protein sequence ID" value="CAE8695787.1"/>
    <property type="molecule type" value="Genomic_DNA"/>
</dbReference>
<sequence length="445" mass="47721">MARWSSARQQKLQHVRSSALKHLVLAAALAVVAPLAREAAFAAGLRSPPERRQASVVCAALTWQQRLDKALLSVDATPRGRIKNLRKVLEDPATVLQDVGRAVGIIAEKGFQDGQAEAIDTLWPTGTIARADLEGLQALQKQFPEVLEDLRNLKPGPAPGSQSSATQSSPKEATQSTVSLEKLAAGLLELAADPKKQKELVEEAKNIFRSKPRGLETPSYTVVRTLSGGGPTDTSYSGPGSDVIELRRYEPFTVVRSSMPGGNGSGFSSGEGFQTLAGYLFGKNSDSTAMAMTSPVEISYDGGRDAVMSFVLPKAFAESPPSPQTPDIKLAQVPERLVLVKAFPGVVTQGEVERQRTLLTKVLAADGDRLQPVDASQYSVFQYNPPYTLPWRRLNELAVVVTEVAEALTEVAEALDATTGAPSTSADRPDTAESASETAERLYRR</sequence>
<evidence type="ECO:0000256" key="1">
    <source>
        <dbReference type="ARBA" id="ARBA00009817"/>
    </source>
</evidence>
<dbReference type="Gene3D" id="3.20.80.10">
    <property type="entry name" value="Regulatory factor, effector binding domain"/>
    <property type="match status" value="1"/>
</dbReference>
<proteinExistence type="inferred from homology"/>
<feature type="compositionally biased region" description="Polar residues" evidence="2">
    <location>
        <begin position="160"/>
        <end position="177"/>
    </location>
</feature>
<evidence type="ECO:0008006" key="5">
    <source>
        <dbReference type="Google" id="ProtNLM"/>
    </source>
</evidence>
<organism evidence="3 4">
    <name type="scientific">Polarella glacialis</name>
    <name type="common">Dinoflagellate</name>
    <dbReference type="NCBI Taxonomy" id="89957"/>
    <lineage>
        <taxon>Eukaryota</taxon>
        <taxon>Sar</taxon>
        <taxon>Alveolata</taxon>
        <taxon>Dinophyceae</taxon>
        <taxon>Suessiales</taxon>
        <taxon>Suessiaceae</taxon>
        <taxon>Polarella</taxon>
    </lineage>
</organism>
<dbReference type="Pfam" id="PF04832">
    <property type="entry name" value="SOUL"/>
    <property type="match status" value="1"/>
</dbReference>
<evidence type="ECO:0000256" key="2">
    <source>
        <dbReference type="SAM" id="MobiDB-lite"/>
    </source>
</evidence>
<evidence type="ECO:0000313" key="4">
    <source>
        <dbReference type="Proteomes" id="UP000626109"/>
    </source>
</evidence>
<gene>
    <name evidence="3" type="ORF">PGLA2088_LOCUS29542</name>
</gene>